<organism evidence="1 2">
    <name type="scientific">Streptomyces ipomoeae</name>
    <dbReference type="NCBI Taxonomy" id="103232"/>
    <lineage>
        <taxon>Bacteria</taxon>
        <taxon>Bacillati</taxon>
        <taxon>Actinomycetota</taxon>
        <taxon>Actinomycetes</taxon>
        <taxon>Kitasatosporales</taxon>
        <taxon>Streptomycetaceae</taxon>
        <taxon>Streptomyces</taxon>
    </lineage>
</organism>
<sequence>GVVEKDGRAAGVELRDGAVAEADFVVAGVAPEVLGRAVRQSVVRGDGDVPPQRGVTSRLTVLLALRGGRPEGTAHRTVVHAEERETELDLLFDTGSGTVARPTVTVLRPDDPALVPDSGHEAVTVTSMVPARPDRDRTEPDVFGHHAEQLITAAERAVPDLRDRLLWREVLTPADIGKATGTEGGAIPAPALAAGDGRWLHPSNSTALPGLFTVGGWSHPGGGLPHAGMSGALVAGLIVEGPDFRGSR</sequence>
<accession>A0AAE9AXT0</accession>
<dbReference type="InterPro" id="IPR036188">
    <property type="entry name" value="FAD/NAD-bd_sf"/>
</dbReference>
<dbReference type="Proteomes" id="UP000318720">
    <property type="component" value="Unassembled WGS sequence"/>
</dbReference>
<feature type="non-terminal residue" evidence="1">
    <location>
        <position position="1"/>
    </location>
</feature>
<evidence type="ECO:0000313" key="2">
    <source>
        <dbReference type="Proteomes" id="UP000318720"/>
    </source>
</evidence>
<dbReference type="RefSeq" id="WP_374011087.1">
    <property type="nucleotide sequence ID" value="NZ_SPAZ01000270.1"/>
</dbReference>
<protein>
    <submittedName>
        <fullName evidence="1">NAD(P)/FAD-dependent oxidoreductase</fullName>
    </submittedName>
</protein>
<proteinExistence type="predicted"/>
<reference evidence="1 2" key="1">
    <citation type="submission" date="2019-03" db="EMBL/GenBank/DDBJ databases">
        <title>Comparative genomic analyses of the sweetpotato soil rot pathogen, Streptomyces ipomoeae.</title>
        <authorList>
            <person name="Ruschel Soares N."/>
            <person name="Badger J.H."/>
            <person name="Huguet-Tapia J.C."/>
            <person name="Clark C.A."/>
            <person name="Pettis G.S."/>
        </authorList>
    </citation>
    <scope>NUCLEOTIDE SEQUENCE [LARGE SCALE GENOMIC DNA]</scope>
    <source>
        <strain evidence="1 2">88-35</strain>
    </source>
</reference>
<name>A0AAE9AXT0_9ACTN</name>
<dbReference type="PANTHER" id="PTHR43734">
    <property type="entry name" value="PHYTOENE DESATURASE"/>
    <property type="match status" value="1"/>
</dbReference>
<evidence type="ECO:0000313" key="1">
    <source>
        <dbReference type="EMBL" id="TQE23686.1"/>
    </source>
</evidence>
<dbReference type="EMBL" id="SPAZ01000270">
    <property type="protein sequence ID" value="TQE23686.1"/>
    <property type="molecule type" value="Genomic_DNA"/>
</dbReference>
<dbReference type="SUPFAM" id="SSF51905">
    <property type="entry name" value="FAD/NAD(P)-binding domain"/>
    <property type="match status" value="1"/>
</dbReference>
<gene>
    <name evidence="1" type="ORF">Sipo8835_34650</name>
</gene>
<dbReference type="AlphaFoldDB" id="A0AAE9AXT0"/>
<dbReference type="PANTHER" id="PTHR43734:SF1">
    <property type="entry name" value="PHYTOENE DESATURASE"/>
    <property type="match status" value="1"/>
</dbReference>
<comment type="caution">
    <text evidence="1">The sequence shown here is derived from an EMBL/GenBank/DDBJ whole genome shotgun (WGS) entry which is preliminary data.</text>
</comment>